<reference evidence="1 2" key="1">
    <citation type="submission" date="2022-11" db="EMBL/GenBank/DDBJ databases">
        <title>Viruses from the air-sea interface of a natural surface slick.</title>
        <authorList>
            <person name="Rahlff J."/>
            <person name="Holmfeldt K."/>
        </authorList>
    </citation>
    <scope>NUCLEOTIDE SEQUENCE [LARGE SCALE GENOMIC DNA]</scope>
    <source>
        <strain evidence="1 2">SMS4</strain>
    </source>
</reference>
<name>A0ABT9I278_9GAMM</name>
<proteinExistence type="predicted"/>
<dbReference type="EMBL" id="JAPJDZ010000051">
    <property type="protein sequence ID" value="MDP5137494.1"/>
    <property type="molecule type" value="Genomic_DNA"/>
</dbReference>
<evidence type="ECO:0000313" key="2">
    <source>
        <dbReference type="Proteomes" id="UP001231109"/>
    </source>
</evidence>
<dbReference type="RefSeq" id="WP_027671817.1">
    <property type="nucleotide sequence ID" value="NZ_JAPJDZ010000051.1"/>
</dbReference>
<accession>A0ABT9I278</accession>
<gene>
    <name evidence="1" type="ORF">ORJ04_16175</name>
</gene>
<dbReference type="Proteomes" id="UP001231109">
    <property type="component" value="Unassembled WGS sequence"/>
</dbReference>
<evidence type="ECO:0000313" key="1">
    <source>
        <dbReference type="EMBL" id="MDP5137494.1"/>
    </source>
</evidence>
<sequence length="78" mass="8757">MTTENKPGTPEFEAWLLARAQKWSDALFTAEIPEELAHVDSGIMAGPRSWADVMPEKTIAEDIAIDKAHKRMHLKVVK</sequence>
<organism evidence="1 2">
    <name type="scientific">Rheinheimera baltica</name>
    <dbReference type="NCBI Taxonomy" id="67576"/>
    <lineage>
        <taxon>Bacteria</taxon>
        <taxon>Pseudomonadati</taxon>
        <taxon>Pseudomonadota</taxon>
        <taxon>Gammaproteobacteria</taxon>
        <taxon>Chromatiales</taxon>
        <taxon>Chromatiaceae</taxon>
        <taxon>Rheinheimera</taxon>
    </lineage>
</organism>
<protein>
    <submittedName>
        <fullName evidence="1">Uncharacterized protein</fullName>
    </submittedName>
</protein>
<keyword evidence="2" id="KW-1185">Reference proteome</keyword>
<comment type="caution">
    <text evidence="1">The sequence shown here is derived from an EMBL/GenBank/DDBJ whole genome shotgun (WGS) entry which is preliminary data.</text>
</comment>